<dbReference type="AlphaFoldDB" id="A0A7S4AAL6"/>
<keyword evidence="4" id="KW-1133">Transmembrane helix</keyword>
<dbReference type="FunFam" id="3.80.10.10:FF:000041">
    <property type="entry name" value="LRR receptor-like serine/threonine-protein kinase ERECTA"/>
    <property type="match status" value="1"/>
</dbReference>
<dbReference type="Pfam" id="PF13855">
    <property type="entry name" value="LRR_8"/>
    <property type="match status" value="1"/>
</dbReference>
<evidence type="ECO:0000313" key="5">
    <source>
        <dbReference type="EMBL" id="CAE0709237.1"/>
    </source>
</evidence>
<dbReference type="PANTHER" id="PTHR48057">
    <property type="entry name" value="LEUCINE-RICH REPEAT SERINE/THREONINE-PROTEIN KINASE 1"/>
    <property type="match status" value="1"/>
</dbReference>
<feature type="region of interest" description="Disordered" evidence="3">
    <location>
        <begin position="175"/>
        <end position="303"/>
    </location>
</feature>
<organism evidence="5">
    <name type="scientific">Pseudo-nitzschia australis</name>
    <dbReference type="NCBI Taxonomy" id="44445"/>
    <lineage>
        <taxon>Eukaryota</taxon>
        <taxon>Sar</taxon>
        <taxon>Stramenopiles</taxon>
        <taxon>Ochrophyta</taxon>
        <taxon>Bacillariophyta</taxon>
        <taxon>Bacillariophyceae</taxon>
        <taxon>Bacillariophycidae</taxon>
        <taxon>Bacillariales</taxon>
        <taxon>Bacillariaceae</taxon>
        <taxon>Pseudo-nitzschia</taxon>
    </lineage>
</organism>
<dbReference type="SUPFAM" id="SSF52058">
    <property type="entry name" value="L domain-like"/>
    <property type="match status" value="1"/>
</dbReference>
<keyword evidence="4" id="KW-0472">Membrane</keyword>
<reference evidence="5" key="1">
    <citation type="submission" date="2021-01" db="EMBL/GenBank/DDBJ databases">
        <authorList>
            <person name="Corre E."/>
            <person name="Pelletier E."/>
            <person name="Niang G."/>
            <person name="Scheremetjew M."/>
            <person name="Finn R."/>
            <person name="Kale V."/>
            <person name="Holt S."/>
            <person name="Cochrane G."/>
            <person name="Meng A."/>
            <person name="Brown T."/>
            <person name="Cohen L."/>
        </authorList>
    </citation>
    <scope>NUCLEOTIDE SEQUENCE</scope>
    <source>
        <strain evidence="5">10249 10 AB</strain>
    </source>
</reference>
<name>A0A7S4AAL6_9STRA</name>
<dbReference type="InterPro" id="IPR052595">
    <property type="entry name" value="LRRC69/RLP"/>
</dbReference>
<gene>
    <name evidence="5" type="ORF">PAUS00366_LOCUS1957</name>
</gene>
<evidence type="ECO:0000256" key="3">
    <source>
        <dbReference type="SAM" id="MobiDB-lite"/>
    </source>
</evidence>
<keyword evidence="4" id="KW-0812">Transmembrane</keyword>
<dbReference type="InterPro" id="IPR001611">
    <property type="entry name" value="Leu-rich_rpt"/>
</dbReference>
<evidence type="ECO:0000256" key="1">
    <source>
        <dbReference type="ARBA" id="ARBA00022614"/>
    </source>
</evidence>
<sequence length="733" mass="80665">MGPRDIKSWVPYPIQQANYKLEIPIVSKENNELNIQQSSSLHRRDLNNPGNGDYPYITNILSNVARKSGNGVSERDDPPGVAYVLSHDPGNVRKQRFVLETSDSTQPDTLDDNSSKKYSLPEPDDKLENSLSGNYKTQQCLASSVKPITSWVPPSMKGRGGNLDLDPTRIYINSLMTKKRSNPSVPSSVDDRQRASGEPYGIGTTGISELSAKSPDELRGVPRSEYAAPQPPNIYPDDFSRPSTNDFEELEGITRSKYSQNAPLPKLVELPYGSSHSKRSEALHDPERTANTSMPQPCAPQNRQVQMNEEEIEFRNSESSSSSASLSSFSAGKLQKQSHLPSSYKRGKTIILLMSSSAVLIIASAIVVVVLWQLGILFHFNESQSGPNDVAMPTSPIPVISLTSAPIPAPVVVDTPTSLAPQQIFSRSPLRTNSPTLARLESGIDLFNIIIVAYPQGRLALQDPSTPQGKALEWLESSINIGISTEQRLLQRYVLATFYYSTNGDDWVNNSAWLSELDECNWWSTAQTVCDELGRYKKLDLQGNNLVGSLPPELVILSNSLETTNVRKNVLSGELPSSIISQLVNLEVLDLSSNVFSGQLSSQLFDAKKLTRLSLFENNISSSIPTELGKLTELNILDFGSNKLKSTIPSTIGKLSKLTGLSLFDNTLSGKIPPEISELRNLEMLYIDSNNFEDPLPTEVCLLNLKEFWSNCEEIQCTCCTTCCSDNFGCFAV</sequence>
<protein>
    <recommendedName>
        <fullName evidence="6">L domain-like protein</fullName>
    </recommendedName>
</protein>
<dbReference type="Gene3D" id="3.80.10.10">
    <property type="entry name" value="Ribonuclease Inhibitor"/>
    <property type="match status" value="1"/>
</dbReference>
<evidence type="ECO:0008006" key="6">
    <source>
        <dbReference type="Google" id="ProtNLM"/>
    </source>
</evidence>
<keyword evidence="2" id="KW-0677">Repeat</keyword>
<feature type="region of interest" description="Disordered" evidence="3">
    <location>
        <begin position="311"/>
        <end position="330"/>
    </location>
</feature>
<evidence type="ECO:0000256" key="4">
    <source>
        <dbReference type="SAM" id="Phobius"/>
    </source>
</evidence>
<feature type="compositionally biased region" description="Polar residues" evidence="3">
    <location>
        <begin position="289"/>
        <end position="303"/>
    </location>
</feature>
<dbReference type="Pfam" id="PF00560">
    <property type="entry name" value="LRR_1"/>
    <property type="match status" value="2"/>
</dbReference>
<dbReference type="InterPro" id="IPR003591">
    <property type="entry name" value="Leu-rich_rpt_typical-subtyp"/>
</dbReference>
<feature type="transmembrane region" description="Helical" evidence="4">
    <location>
        <begin position="350"/>
        <end position="374"/>
    </location>
</feature>
<feature type="compositionally biased region" description="Low complexity" evidence="3">
    <location>
        <begin position="317"/>
        <end position="330"/>
    </location>
</feature>
<dbReference type="EMBL" id="HBIX01002593">
    <property type="protein sequence ID" value="CAE0709237.1"/>
    <property type="molecule type" value="Transcribed_RNA"/>
</dbReference>
<evidence type="ECO:0000256" key="2">
    <source>
        <dbReference type="ARBA" id="ARBA00022737"/>
    </source>
</evidence>
<feature type="compositionally biased region" description="Basic and acidic residues" evidence="3">
    <location>
        <begin position="278"/>
        <end position="288"/>
    </location>
</feature>
<keyword evidence="1" id="KW-0433">Leucine-rich repeat</keyword>
<proteinExistence type="predicted"/>
<dbReference type="InterPro" id="IPR032675">
    <property type="entry name" value="LRR_dom_sf"/>
</dbReference>
<accession>A0A7S4AAL6</accession>
<dbReference type="SMART" id="SM00369">
    <property type="entry name" value="LRR_TYP"/>
    <property type="match status" value="3"/>
</dbReference>
<feature type="region of interest" description="Disordered" evidence="3">
    <location>
        <begin position="98"/>
        <end position="131"/>
    </location>
</feature>